<evidence type="ECO:0000256" key="7">
    <source>
        <dbReference type="ARBA" id="ARBA00022692"/>
    </source>
</evidence>
<gene>
    <name evidence="16" type="ORF">FRACYDRAFT_250788</name>
</gene>
<evidence type="ECO:0000256" key="6">
    <source>
        <dbReference type="ARBA" id="ARBA00022679"/>
    </source>
</evidence>
<keyword evidence="5" id="KW-0444">Lipid biosynthesis</keyword>
<sequence length="454" mass="51433">MVPSSTTTTTTKATKKSSSSSSSSSSSKTTTKFYKFCAAELPDELFQNEIDVKKWIGNSNEDNESDNDNDDTLPNWMTTTSSTNGFNSGILNTVLPLQDKMVDYERCVGITLYMIGNVTPFLIPVLLLIWLCITSQQELLKNVVQYLIQFLVLYQGTLFLIERFWFVPYFLKKYNFDHTNHKNDNPKQSQYLFTERNTTKYCSLSYVWPSTIHRPVLEHTNVIYCLIPHGLAPYGIVGYPYWSKIWNDKLCSWTCAPILLRLPLIGSYMKSIGYIPAKSKNILDALTKKDVNVGIILDGIDGMFHSTSNDEVGAILKRKGIIKIALKAGVPIIPCYGFGHTQLYDIYVDPFGILQYFSKKLNMSLTPFFGRYGWFMGPPKRNVAVTVCLGEPIYPPSLSSSNDNNNNNDIITQDQIDLYHTKLLNGFTTVFETHKSGYYGKTAATENKKLIFVE</sequence>
<evidence type="ECO:0000256" key="13">
    <source>
        <dbReference type="ARBA" id="ARBA00023315"/>
    </source>
</evidence>
<proteinExistence type="inferred from homology"/>
<dbReference type="GO" id="GO:0019432">
    <property type="term" value="P:triglyceride biosynthetic process"/>
    <property type="evidence" value="ECO:0007669"/>
    <property type="project" value="TreeGrafter"/>
</dbReference>
<name>A0A1E7EP62_9STRA</name>
<comment type="pathway">
    <text evidence="3">Lipid metabolism.</text>
</comment>
<keyword evidence="11" id="KW-0443">Lipid metabolism</keyword>
<feature type="transmembrane region" description="Helical" evidence="14">
    <location>
        <begin position="110"/>
        <end position="131"/>
    </location>
</feature>
<protein>
    <recommendedName>
        <fullName evidence="14">Acyltransferase</fullName>
        <ecNumber evidence="14">2.3.1.-</ecNumber>
    </recommendedName>
</protein>
<keyword evidence="8" id="KW-0319">Glycerol metabolism</keyword>
<dbReference type="GO" id="GO:0006071">
    <property type="term" value="P:glycerol metabolic process"/>
    <property type="evidence" value="ECO:0007669"/>
    <property type="project" value="UniProtKB-KW"/>
</dbReference>
<feature type="transmembrane region" description="Helical" evidence="14">
    <location>
        <begin position="143"/>
        <end position="166"/>
    </location>
</feature>
<dbReference type="OrthoDB" id="264532at2759"/>
<keyword evidence="12 14" id="KW-0472">Membrane</keyword>
<dbReference type="KEGG" id="fcy:FRACYDRAFT_250788"/>
<keyword evidence="13" id="KW-0012">Acyltransferase</keyword>
<comment type="subcellular location">
    <subcellularLocation>
        <location evidence="1 14">Endoplasmic reticulum membrane</location>
        <topology evidence="1 14">Multi-pass membrane protein</topology>
    </subcellularLocation>
</comment>
<feature type="region of interest" description="Disordered" evidence="15">
    <location>
        <begin position="57"/>
        <end position="77"/>
    </location>
</feature>
<evidence type="ECO:0000256" key="11">
    <source>
        <dbReference type="ARBA" id="ARBA00023098"/>
    </source>
</evidence>
<evidence type="ECO:0000256" key="15">
    <source>
        <dbReference type="SAM" id="MobiDB-lite"/>
    </source>
</evidence>
<evidence type="ECO:0000256" key="5">
    <source>
        <dbReference type="ARBA" id="ARBA00022516"/>
    </source>
</evidence>
<dbReference type="PANTHER" id="PTHR12317:SF0">
    <property type="entry name" value="ACYLTRANSFERASE"/>
    <property type="match status" value="1"/>
</dbReference>
<organism evidence="16 17">
    <name type="scientific">Fragilariopsis cylindrus CCMP1102</name>
    <dbReference type="NCBI Taxonomy" id="635003"/>
    <lineage>
        <taxon>Eukaryota</taxon>
        <taxon>Sar</taxon>
        <taxon>Stramenopiles</taxon>
        <taxon>Ochrophyta</taxon>
        <taxon>Bacillariophyta</taxon>
        <taxon>Bacillariophyceae</taxon>
        <taxon>Bacillariophycidae</taxon>
        <taxon>Bacillariales</taxon>
        <taxon>Bacillariaceae</taxon>
        <taxon>Fragilariopsis</taxon>
    </lineage>
</organism>
<evidence type="ECO:0000313" key="17">
    <source>
        <dbReference type="Proteomes" id="UP000095751"/>
    </source>
</evidence>
<evidence type="ECO:0000256" key="12">
    <source>
        <dbReference type="ARBA" id="ARBA00023136"/>
    </source>
</evidence>
<dbReference type="AlphaFoldDB" id="A0A1E7EP62"/>
<evidence type="ECO:0000256" key="2">
    <source>
        <dbReference type="ARBA" id="ARBA00004771"/>
    </source>
</evidence>
<accession>A0A1E7EP62</accession>
<keyword evidence="6 14" id="KW-0808">Transferase</keyword>
<keyword evidence="9 14" id="KW-0256">Endoplasmic reticulum</keyword>
<evidence type="ECO:0000256" key="14">
    <source>
        <dbReference type="RuleBase" id="RU367023"/>
    </source>
</evidence>
<dbReference type="GO" id="GO:0004144">
    <property type="term" value="F:diacylglycerol O-acyltransferase activity"/>
    <property type="evidence" value="ECO:0007669"/>
    <property type="project" value="TreeGrafter"/>
</dbReference>
<dbReference type="EC" id="2.3.1.-" evidence="14"/>
<evidence type="ECO:0000256" key="9">
    <source>
        <dbReference type="ARBA" id="ARBA00022824"/>
    </source>
</evidence>
<evidence type="ECO:0000313" key="16">
    <source>
        <dbReference type="EMBL" id="OEU07762.1"/>
    </source>
</evidence>
<dbReference type="InParanoid" id="A0A1E7EP62"/>
<dbReference type="EMBL" id="KV784384">
    <property type="protein sequence ID" value="OEU07762.1"/>
    <property type="molecule type" value="Genomic_DNA"/>
</dbReference>
<keyword evidence="17" id="KW-1185">Reference proteome</keyword>
<evidence type="ECO:0000256" key="8">
    <source>
        <dbReference type="ARBA" id="ARBA00022798"/>
    </source>
</evidence>
<dbReference type="PANTHER" id="PTHR12317">
    <property type="entry name" value="DIACYLGLYCEROL O-ACYLTRANSFERASE"/>
    <property type="match status" value="1"/>
</dbReference>
<evidence type="ECO:0000256" key="3">
    <source>
        <dbReference type="ARBA" id="ARBA00005189"/>
    </source>
</evidence>
<reference evidence="16 17" key="1">
    <citation type="submission" date="2016-09" db="EMBL/GenBank/DDBJ databases">
        <title>Extensive genetic diversity and differential bi-allelic expression allows diatom success in the polar Southern Ocean.</title>
        <authorList>
            <consortium name="DOE Joint Genome Institute"/>
            <person name="Mock T."/>
            <person name="Otillar R.P."/>
            <person name="Strauss J."/>
            <person name="Dupont C."/>
            <person name="Frickenhaus S."/>
            <person name="Maumus F."/>
            <person name="Mcmullan M."/>
            <person name="Sanges R."/>
            <person name="Schmutz J."/>
            <person name="Toseland A."/>
            <person name="Valas R."/>
            <person name="Veluchamy A."/>
            <person name="Ward B.J."/>
            <person name="Allen A."/>
            <person name="Barry K."/>
            <person name="Falciatore A."/>
            <person name="Ferrante M."/>
            <person name="Fortunato A.E."/>
            <person name="Gloeckner G."/>
            <person name="Gruber A."/>
            <person name="Hipkin R."/>
            <person name="Janech M."/>
            <person name="Kroth P."/>
            <person name="Leese F."/>
            <person name="Lindquist E."/>
            <person name="Lyon B.R."/>
            <person name="Martin J."/>
            <person name="Mayer C."/>
            <person name="Parker M."/>
            <person name="Quesneville H."/>
            <person name="Raymond J."/>
            <person name="Uhlig C."/>
            <person name="Valentin K.U."/>
            <person name="Worden A.Z."/>
            <person name="Armbrust E.V."/>
            <person name="Bowler C."/>
            <person name="Green B."/>
            <person name="Moulton V."/>
            <person name="Van Oosterhout C."/>
            <person name="Grigoriev I."/>
        </authorList>
    </citation>
    <scope>NUCLEOTIDE SEQUENCE [LARGE SCALE GENOMIC DNA]</scope>
    <source>
        <strain evidence="16 17">CCMP1102</strain>
    </source>
</reference>
<evidence type="ECO:0000256" key="10">
    <source>
        <dbReference type="ARBA" id="ARBA00022989"/>
    </source>
</evidence>
<evidence type="ECO:0000256" key="4">
    <source>
        <dbReference type="ARBA" id="ARBA00005420"/>
    </source>
</evidence>
<keyword evidence="7 14" id="KW-0812">Transmembrane</keyword>
<comment type="similarity">
    <text evidence="4 14">Belongs to the diacylglycerol acyltransferase family.</text>
</comment>
<evidence type="ECO:0000256" key="1">
    <source>
        <dbReference type="ARBA" id="ARBA00004477"/>
    </source>
</evidence>
<dbReference type="SUPFAM" id="SSF69593">
    <property type="entry name" value="Glycerol-3-phosphate (1)-acyltransferase"/>
    <property type="match status" value="1"/>
</dbReference>
<dbReference type="Proteomes" id="UP000095751">
    <property type="component" value="Unassembled WGS sequence"/>
</dbReference>
<dbReference type="Pfam" id="PF03982">
    <property type="entry name" value="DAGAT"/>
    <property type="match status" value="1"/>
</dbReference>
<dbReference type="InterPro" id="IPR007130">
    <property type="entry name" value="DAGAT"/>
</dbReference>
<comment type="pathway">
    <text evidence="2">Glycerolipid metabolism; triacylglycerol biosynthesis.</text>
</comment>
<dbReference type="GO" id="GO:0005789">
    <property type="term" value="C:endoplasmic reticulum membrane"/>
    <property type="evidence" value="ECO:0007669"/>
    <property type="project" value="UniProtKB-SubCell"/>
</dbReference>
<keyword evidence="10 14" id="KW-1133">Transmembrane helix</keyword>
<feature type="region of interest" description="Disordered" evidence="15">
    <location>
        <begin position="1"/>
        <end position="29"/>
    </location>
</feature>
<feature type="compositionally biased region" description="Acidic residues" evidence="15">
    <location>
        <begin position="61"/>
        <end position="71"/>
    </location>
</feature>